<reference evidence="1" key="1">
    <citation type="submission" date="2019-08" db="EMBL/GenBank/DDBJ databases">
        <authorList>
            <person name="Kucharzyk K."/>
            <person name="Murdoch R.W."/>
            <person name="Higgins S."/>
            <person name="Loffler F."/>
        </authorList>
    </citation>
    <scope>NUCLEOTIDE SEQUENCE</scope>
</reference>
<name>A0A645JD07_9ZZZZ</name>
<protein>
    <submittedName>
        <fullName evidence="1">Uncharacterized protein</fullName>
    </submittedName>
</protein>
<dbReference type="EMBL" id="VSSQ01137816">
    <property type="protein sequence ID" value="MPN61336.1"/>
    <property type="molecule type" value="Genomic_DNA"/>
</dbReference>
<gene>
    <name evidence="1" type="ORF">SDC9_209072</name>
</gene>
<sequence length="72" mass="8374">MRMLFDCQFPSRRQAVGDHADNDELAFQFYSAIQRGFRFKMHGIKNKVRIGDLLFRDAVQILPVLFQDPIGS</sequence>
<accession>A0A645JD07</accession>
<comment type="caution">
    <text evidence="1">The sequence shown here is derived from an EMBL/GenBank/DDBJ whole genome shotgun (WGS) entry which is preliminary data.</text>
</comment>
<dbReference type="AlphaFoldDB" id="A0A645JD07"/>
<evidence type="ECO:0000313" key="1">
    <source>
        <dbReference type="EMBL" id="MPN61336.1"/>
    </source>
</evidence>
<organism evidence="1">
    <name type="scientific">bioreactor metagenome</name>
    <dbReference type="NCBI Taxonomy" id="1076179"/>
    <lineage>
        <taxon>unclassified sequences</taxon>
        <taxon>metagenomes</taxon>
        <taxon>ecological metagenomes</taxon>
    </lineage>
</organism>
<proteinExistence type="predicted"/>